<dbReference type="AlphaFoldDB" id="A0A2N0RPI0"/>
<proteinExistence type="predicted"/>
<name>A0A2N0RPI0_9GLOM</name>
<sequence length="52" mass="5920">MGAKDLNGIIIFRKENILPELLICSYIYTSKVSVPLCNTILLTFIIRVHKIT</sequence>
<dbReference type="Proteomes" id="UP000232688">
    <property type="component" value="Unassembled WGS sequence"/>
</dbReference>
<evidence type="ECO:0000313" key="2">
    <source>
        <dbReference type="Proteomes" id="UP000232688"/>
    </source>
</evidence>
<reference evidence="1 2" key="1">
    <citation type="submission" date="2017-10" db="EMBL/GenBank/DDBJ databases">
        <title>Extensive intraspecific genome diversity in a model arbuscular mycorrhizal fungus.</title>
        <authorList>
            <person name="Chen E.C.H."/>
            <person name="Morin E."/>
            <person name="Baudet D."/>
            <person name="Noel J."/>
            <person name="Ndikumana S."/>
            <person name="Charron P."/>
            <person name="St-Onge C."/>
            <person name="Giorgi J."/>
            <person name="Grigoriev I.V."/>
            <person name="Roux C."/>
            <person name="Martin F.M."/>
            <person name="Corradi N."/>
        </authorList>
    </citation>
    <scope>NUCLEOTIDE SEQUENCE [LARGE SCALE GENOMIC DNA]</scope>
    <source>
        <strain evidence="1 2">A1</strain>
    </source>
</reference>
<reference evidence="1 2" key="2">
    <citation type="submission" date="2017-10" db="EMBL/GenBank/DDBJ databases">
        <title>Genome analyses suggest a sexual origin of heterokaryosis in a supposedly ancient asexual fungus.</title>
        <authorList>
            <person name="Corradi N."/>
            <person name="Sedzielewska K."/>
            <person name="Noel J."/>
            <person name="Charron P."/>
            <person name="Farinelli L."/>
            <person name="Marton T."/>
            <person name="Kruger M."/>
            <person name="Pelin A."/>
            <person name="Brachmann A."/>
            <person name="Corradi N."/>
        </authorList>
    </citation>
    <scope>NUCLEOTIDE SEQUENCE [LARGE SCALE GENOMIC DNA]</scope>
    <source>
        <strain evidence="1 2">A1</strain>
    </source>
</reference>
<accession>A0A2N0RPI0</accession>
<organism evidence="1 2">
    <name type="scientific">Rhizophagus irregularis</name>
    <dbReference type="NCBI Taxonomy" id="588596"/>
    <lineage>
        <taxon>Eukaryota</taxon>
        <taxon>Fungi</taxon>
        <taxon>Fungi incertae sedis</taxon>
        <taxon>Mucoromycota</taxon>
        <taxon>Glomeromycotina</taxon>
        <taxon>Glomeromycetes</taxon>
        <taxon>Glomerales</taxon>
        <taxon>Glomeraceae</taxon>
        <taxon>Rhizophagus</taxon>
    </lineage>
</organism>
<protein>
    <submittedName>
        <fullName evidence="1">Uncharacterized protein</fullName>
    </submittedName>
</protein>
<gene>
    <name evidence="1" type="ORF">RhiirA1_205344</name>
</gene>
<evidence type="ECO:0000313" key="1">
    <source>
        <dbReference type="EMBL" id="PKC65224.1"/>
    </source>
</evidence>
<comment type="caution">
    <text evidence="1">The sequence shown here is derived from an EMBL/GenBank/DDBJ whole genome shotgun (WGS) entry which is preliminary data.</text>
</comment>
<dbReference type="VEuPathDB" id="FungiDB:RhiirA1_205344"/>
<dbReference type="EMBL" id="LLXH01000560">
    <property type="protein sequence ID" value="PKC65224.1"/>
    <property type="molecule type" value="Genomic_DNA"/>
</dbReference>